<dbReference type="InterPro" id="IPR045860">
    <property type="entry name" value="Snake_toxin-like_sf"/>
</dbReference>
<dbReference type="Proteomes" id="UP000292052">
    <property type="component" value="Unassembled WGS sequence"/>
</dbReference>
<evidence type="ECO:0008006" key="3">
    <source>
        <dbReference type="Google" id="ProtNLM"/>
    </source>
</evidence>
<dbReference type="AlphaFoldDB" id="A0A482VYA9"/>
<dbReference type="SUPFAM" id="SSF57302">
    <property type="entry name" value="Snake toxin-like"/>
    <property type="match status" value="1"/>
</dbReference>
<sequence length="103" mass="11187">LALKCKKCEDKTCAKLIDESCPAASQDNKEPACLTHIYKDVNKVEIVDKMCAIKDKNAKYECVPLSQTEMVKCETCNTDFCNSAPSLGSGALATFQSAKNLCS</sequence>
<feature type="non-terminal residue" evidence="1">
    <location>
        <position position="1"/>
    </location>
</feature>
<organism evidence="1 2">
    <name type="scientific">Asbolus verrucosus</name>
    <name type="common">Desert ironclad beetle</name>
    <dbReference type="NCBI Taxonomy" id="1661398"/>
    <lineage>
        <taxon>Eukaryota</taxon>
        <taxon>Metazoa</taxon>
        <taxon>Ecdysozoa</taxon>
        <taxon>Arthropoda</taxon>
        <taxon>Hexapoda</taxon>
        <taxon>Insecta</taxon>
        <taxon>Pterygota</taxon>
        <taxon>Neoptera</taxon>
        <taxon>Endopterygota</taxon>
        <taxon>Coleoptera</taxon>
        <taxon>Polyphaga</taxon>
        <taxon>Cucujiformia</taxon>
        <taxon>Tenebrionidae</taxon>
        <taxon>Pimeliinae</taxon>
        <taxon>Asbolus</taxon>
    </lineage>
</organism>
<dbReference type="OrthoDB" id="75169at2759"/>
<evidence type="ECO:0000313" key="2">
    <source>
        <dbReference type="Proteomes" id="UP000292052"/>
    </source>
</evidence>
<accession>A0A482VYA9</accession>
<keyword evidence="2" id="KW-1185">Reference proteome</keyword>
<dbReference type="EMBL" id="QDEB01049234">
    <property type="protein sequence ID" value="RZC37805.1"/>
    <property type="molecule type" value="Genomic_DNA"/>
</dbReference>
<feature type="non-terminal residue" evidence="1">
    <location>
        <position position="103"/>
    </location>
</feature>
<comment type="caution">
    <text evidence="1">The sequence shown here is derived from an EMBL/GenBank/DDBJ whole genome shotgun (WGS) entry which is preliminary data.</text>
</comment>
<name>A0A482VYA9_ASBVE</name>
<gene>
    <name evidence="1" type="ORF">BDFB_006370</name>
</gene>
<evidence type="ECO:0000313" key="1">
    <source>
        <dbReference type="EMBL" id="RZC37805.1"/>
    </source>
</evidence>
<reference evidence="1 2" key="1">
    <citation type="submission" date="2017-03" db="EMBL/GenBank/DDBJ databases">
        <title>Genome of the blue death feigning beetle - Asbolus verrucosus.</title>
        <authorList>
            <person name="Rider S.D."/>
        </authorList>
    </citation>
    <scope>NUCLEOTIDE SEQUENCE [LARGE SCALE GENOMIC DNA]</scope>
    <source>
        <strain evidence="1">Butters</strain>
        <tissue evidence="1">Head and leg muscle</tissue>
    </source>
</reference>
<protein>
    <recommendedName>
        <fullName evidence="3">Protein sleepless</fullName>
    </recommendedName>
</protein>
<proteinExistence type="predicted"/>